<evidence type="ECO:0000256" key="1">
    <source>
        <dbReference type="ARBA" id="ARBA00004167"/>
    </source>
</evidence>
<evidence type="ECO:0000256" key="3">
    <source>
        <dbReference type="ARBA" id="ARBA00022989"/>
    </source>
</evidence>
<dbReference type="SUPFAM" id="SSF74653">
    <property type="entry name" value="TolA/TonB C-terminal domain"/>
    <property type="match status" value="1"/>
</dbReference>
<comment type="caution">
    <text evidence="7">The sequence shown here is derived from an EMBL/GenBank/DDBJ whole genome shotgun (WGS) entry which is preliminary data.</text>
</comment>
<dbReference type="AlphaFoldDB" id="A0A9D1T093"/>
<evidence type="ECO:0000259" key="6">
    <source>
        <dbReference type="PROSITE" id="PS52015"/>
    </source>
</evidence>
<dbReference type="Pfam" id="PF03544">
    <property type="entry name" value="TonB_C"/>
    <property type="match status" value="1"/>
</dbReference>
<feature type="compositionally biased region" description="Low complexity" evidence="5">
    <location>
        <begin position="10"/>
        <end position="28"/>
    </location>
</feature>
<dbReference type="NCBIfam" id="TIGR01352">
    <property type="entry name" value="tonB_Cterm"/>
    <property type="match status" value="1"/>
</dbReference>
<comment type="subcellular location">
    <subcellularLocation>
        <location evidence="1">Membrane</location>
        <topology evidence="1">Single-pass membrane protein</topology>
    </subcellularLocation>
</comment>
<reference evidence="7" key="1">
    <citation type="submission" date="2020-10" db="EMBL/GenBank/DDBJ databases">
        <authorList>
            <person name="Gilroy R."/>
        </authorList>
    </citation>
    <scope>NUCLEOTIDE SEQUENCE</scope>
    <source>
        <strain evidence="7">10669</strain>
    </source>
</reference>
<organism evidence="7 8">
    <name type="scientific">Candidatus Spyradosoma merdigallinarum</name>
    <dbReference type="NCBI Taxonomy" id="2840950"/>
    <lineage>
        <taxon>Bacteria</taxon>
        <taxon>Pseudomonadati</taxon>
        <taxon>Verrucomicrobiota</taxon>
        <taxon>Opitutia</taxon>
        <taxon>Opitutia incertae sedis</taxon>
        <taxon>Candidatus Spyradosoma</taxon>
    </lineage>
</organism>
<dbReference type="EMBL" id="DVOG01000005">
    <property type="protein sequence ID" value="HIV03548.1"/>
    <property type="molecule type" value="Genomic_DNA"/>
</dbReference>
<evidence type="ECO:0000256" key="4">
    <source>
        <dbReference type="ARBA" id="ARBA00023136"/>
    </source>
</evidence>
<feature type="non-terminal residue" evidence="7">
    <location>
        <position position="1"/>
    </location>
</feature>
<feature type="domain" description="TonB C-terminal" evidence="6">
    <location>
        <begin position="46"/>
        <end position="138"/>
    </location>
</feature>
<dbReference type="GO" id="GO:0016020">
    <property type="term" value="C:membrane"/>
    <property type="evidence" value="ECO:0007669"/>
    <property type="project" value="UniProtKB-SubCell"/>
</dbReference>
<evidence type="ECO:0000313" key="8">
    <source>
        <dbReference type="Proteomes" id="UP000886812"/>
    </source>
</evidence>
<feature type="region of interest" description="Disordered" evidence="5">
    <location>
        <begin position="1"/>
        <end position="40"/>
    </location>
</feature>
<dbReference type="Proteomes" id="UP000886812">
    <property type="component" value="Unassembled WGS sequence"/>
</dbReference>
<dbReference type="InterPro" id="IPR006260">
    <property type="entry name" value="TonB/TolA_C"/>
</dbReference>
<accession>A0A9D1T093</accession>
<keyword evidence="2" id="KW-0812">Transmembrane</keyword>
<dbReference type="Gene3D" id="3.30.1150.10">
    <property type="match status" value="1"/>
</dbReference>
<keyword evidence="3" id="KW-1133">Transmembrane helix</keyword>
<dbReference type="GO" id="GO:0055085">
    <property type="term" value="P:transmembrane transport"/>
    <property type="evidence" value="ECO:0007669"/>
    <property type="project" value="InterPro"/>
</dbReference>
<dbReference type="PROSITE" id="PS52015">
    <property type="entry name" value="TONB_CTD"/>
    <property type="match status" value="1"/>
</dbReference>
<evidence type="ECO:0000256" key="5">
    <source>
        <dbReference type="SAM" id="MobiDB-lite"/>
    </source>
</evidence>
<keyword evidence="4" id="KW-0472">Membrane</keyword>
<name>A0A9D1T093_9BACT</name>
<gene>
    <name evidence="7" type="ORF">IAC75_00120</name>
</gene>
<sequence>EEKPEPEKTAPPQEYSPPASAPAAVPAAAEEDDAAAETARAAAKQTLYGALADAVRRKKFYPKAARRNGRTGAVSLLVEIGGDGKIAAVTLCPGDAHESLKAGALETLRRVKEDFRAPAGTDVSLPAAFILPVVYELN</sequence>
<dbReference type="InterPro" id="IPR037682">
    <property type="entry name" value="TonB_C"/>
</dbReference>
<evidence type="ECO:0000256" key="2">
    <source>
        <dbReference type="ARBA" id="ARBA00022692"/>
    </source>
</evidence>
<protein>
    <submittedName>
        <fullName evidence="7">TonB family protein</fullName>
    </submittedName>
</protein>
<reference evidence="7" key="2">
    <citation type="journal article" date="2021" name="PeerJ">
        <title>Extensive microbial diversity within the chicken gut microbiome revealed by metagenomics and culture.</title>
        <authorList>
            <person name="Gilroy R."/>
            <person name="Ravi A."/>
            <person name="Getino M."/>
            <person name="Pursley I."/>
            <person name="Horton D.L."/>
            <person name="Alikhan N.F."/>
            <person name="Baker D."/>
            <person name="Gharbi K."/>
            <person name="Hall N."/>
            <person name="Watson M."/>
            <person name="Adriaenssens E.M."/>
            <person name="Foster-Nyarko E."/>
            <person name="Jarju S."/>
            <person name="Secka A."/>
            <person name="Antonio M."/>
            <person name="Oren A."/>
            <person name="Chaudhuri R.R."/>
            <person name="La Ragione R."/>
            <person name="Hildebrand F."/>
            <person name="Pallen M.J."/>
        </authorList>
    </citation>
    <scope>NUCLEOTIDE SEQUENCE</scope>
    <source>
        <strain evidence="7">10669</strain>
    </source>
</reference>
<proteinExistence type="predicted"/>
<evidence type="ECO:0000313" key="7">
    <source>
        <dbReference type="EMBL" id="HIV03548.1"/>
    </source>
</evidence>